<accession>A0A9D3A242</accession>
<evidence type="ECO:0000313" key="1">
    <source>
        <dbReference type="EMBL" id="HJF66286.1"/>
    </source>
</evidence>
<proteinExistence type="predicted"/>
<reference evidence="1" key="2">
    <citation type="submission" date="2021-09" db="EMBL/GenBank/DDBJ databases">
        <authorList>
            <person name="Gilroy R."/>
        </authorList>
    </citation>
    <scope>NUCLEOTIDE SEQUENCE</scope>
    <source>
        <strain evidence="1">ChiGjej6B6-11269</strain>
    </source>
</reference>
<sequence>MDNYNAENGTTLVGVAQIHFESMALYGGKVSDLAQIKG</sequence>
<organism evidence="1 2">
    <name type="scientific">Slackia equolifaciens</name>
    <dbReference type="NCBI Taxonomy" id="498718"/>
    <lineage>
        <taxon>Bacteria</taxon>
        <taxon>Bacillati</taxon>
        <taxon>Actinomycetota</taxon>
        <taxon>Coriobacteriia</taxon>
        <taxon>Eggerthellales</taxon>
        <taxon>Eggerthellaceae</taxon>
        <taxon>Slackia</taxon>
    </lineage>
</organism>
<evidence type="ECO:0000313" key="2">
    <source>
        <dbReference type="Proteomes" id="UP000786989"/>
    </source>
</evidence>
<dbReference type="EMBL" id="DYWI01000182">
    <property type="protein sequence ID" value="HJF66286.1"/>
    <property type="molecule type" value="Genomic_DNA"/>
</dbReference>
<dbReference type="AlphaFoldDB" id="A0A9D3A242"/>
<gene>
    <name evidence="1" type="ORF">K8U77_09275</name>
</gene>
<dbReference type="Proteomes" id="UP000786989">
    <property type="component" value="Unassembled WGS sequence"/>
</dbReference>
<comment type="caution">
    <text evidence="1">The sequence shown here is derived from an EMBL/GenBank/DDBJ whole genome shotgun (WGS) entry which is preliminary data.</text>
</comment>
<name>A0A9D3A242_9ACTN</name>
<protein>
    <submittedName>
        <fullName evidence="1">Uncharacterized protein</fullName>
    </submittedName>
</protein>
<reference evidence="1" key="1">
    <citation type="journal article" date="2021" name="PeerJ">
        <title>Extensive microbial diversity within the chicken gut microbiome revealed by metagenomics and culture.</title>
        <authorList>
            <person name="Gilroy R."/>
            <person name="Ravi A."/>
            <person name="Getino M."/>
            <person name="Pursley I."/>
            <person name="Horton D.L."/>
            <person name="Alikhan N.F."/>
            <person name="Baker D."/>
            <person name="Gharbi K."/>
            <person name="Hall N."/>
            <person name="Watson M."/>
            <person name="Adriaenssens E.M."/>
            <person name="Foster-Nyarko E."/>
            <person name="Jarju S."/>
            <person name="Secka A."/>
            <person name="Antonio M."/>
            <person name="Oren A."/>
            <person name="Chaudhuri R.R."/>
            <person name="La Ragione R."/>
            <person name="Hildebrand F."/>
            <person name="Pallen M.J."/>
        </authorList>
    </citation>
    <scope>NUCLEOTIDE SEQUENCE</scope>
    <source>
        <strain evidence="1">ChiGjej6B6-11269</strain>
    </source>
</reference>
<dbReference type="Gene3D" id="3.40.190.10">
    <property type="entry name" value="Periplasmic binding protein-like II"/>
    <property type="match status" value="1"/>
</dbReference>